<dbReference type="Pfam" id="PF08709">
    <property type="entry name" value="Ins145_P3_rec"/>
    <property type="match status" value="1"/>
</dbReference>
<feature type="domain" description="MIR" evidence="3">
    <location>
        <begin position="407"/>
        <end position="470"/>
    </location>
</feature>
<dbReference type="InterPro" id="IPR016093">
    <property type="entry name" value="MIR_motif"/>
</dbReference>
<feature type="transmembrane region" description="Helical" evidence="2">
    <location>
        <begin position="162"/>
        <end position="182"/>
    </location>
</feature>
<dbReference type="SUPFAM" id="SSF82109">
    <property type="entry name" value="MIR domain"/>
    <property type="match status" value="2"/>
</dbReference>
<evidence type="ECO:0000256" key="2">
    <source>
        <dbReference type="SAM" id="Phobius"/>
    </source>
</evidence>
<dbReference type="PANTHER" id="PTHR13715">
    <property type="entry name" value="RYANODINE RECEPTOR AND IP3 RECEPTOR"/>
    <property type="match status" value="1"/>
</dbReference>
<dbReference type="InterPro" id="IPR036300">
    <property type="entry name" value="MIR_dom_sf"/>
</dbReference>
<evidence type="ECO:0000313" key="4">
    <source>
        <dbReference type="Proteomes" id="UP000095280"/>
    </source>
</evidence>
<feature type="transmembrane region" description="Helical" evidence="2">
    <location>
        <begin position="129"/>
        <end position="150"/>
    </location>
</feature>
<reference evidence="5" key="1">
    <citation type="submission" date="2016-11" db="UniProtKB">
        <authorList>
            <consortium name="WormBaseParasite"/>
        </authorList>
    </citation>
    <scope>IDENTIFICATION</scope>
</reference>
<keyword evidence="4" id="KW-1185">Reference proteome</keyword>
<dbReference type="InterPro" id="IPR014821">
    <property type="entry name" value="Ins145_P3_rcpt"/>
</dbReference>
<dbReference type="PROSITE" id="PS50919">
    <property type="entry name" value="MIR"/>
    <property type="match status" value="1"/>
</dbReference>
<keyword evidence="2" id="KW-1133">Transmembrane helix</keyword>
<keyword evidence="2" id="KW-0472">Membrane</keyword>
<evidence type="ECO:0000259" key="3">
    <source>
        <dbReference type="PROSITE" id="PS50919"/>
    </source>
</evidence>
<name>A0A1I8FJ73_9PLAT</name>
<proteinExistence type="predicted"/>
<dbReference type="WBParaSite" id="maker-unitig_37249-snap-gene-0.2-mRNA-1">
    <property type="protein sequence ID" value="maker-unitig_37249-snap-gene-0.2-mRNA-1"/>
    <property type="gene ID" value="maker-unitig_37249-snap-gene-0.2"/>
</dbReference>
<feature type="transmembrane region" description="Helical" evidence="2">
    <location>
        <begin position="88"/>
        <end position="109"/>
    </location>
</feature>
<organism evidence="4 5">
    <name type="scientific">Macrostomum lignano</name>
    <dbReference type="NCBI Taxonomy" id="282301"/>
    <lineage>
        <taxon>Eukaryota</taxon>
        <taxon>Metazoa</taxon>
        <taxon>Spiralia</taxon>
        <taxon>Lophotrochozoa</taxon>
        <taxon>Platyhelminthes</taxon>
        <taxon>Rhabditophora</taxon>
        <taxon>Macrostomorpha</taxon>
        <taxon>Macrostomida</taxon>
        <taxon>Macrostomidae</taxon>
        <taxon>Macrostomum</taxon>
    </lineage>
</organism>
<protein>
    <submittedName>
        <fullName evidence="5">MIR domain-containing protein</fullName>
    </submittedName>
</protein>
<dbReference type="GO" id="GO:0006816">
    <property type="term" value="P:calcium ion transport"/>
    <property type="evidence" value="ECO:0007669"/>
    <property type="project" value="InterPro"/>
</dbReference>
<dbReference type="PANTHER" id="PTHR13715:SF99">
    <property type="entry name" value="INOSITOL 1,4,5-TRISPHOSPHATE RECEPTOR-LIKE PROTEIN A"/>
    <property type="match status" value="1"/>
</dbReference>
<evidence type="ECO:0000256" key="1">
    <source>
        <dbReference type="ARBA" id="ARBA00022737"/>
    </source>
</evidence>
<keyword evidence="1" id="KW-0677">Repeat</keyword>
<dbReference type="AlphaFoldDB" id="A0A1I8FJ73"/>
<dbReference type="Gene3D" id="2.80.10.50">
    <property type="match status" value="2"/>
</dbReference>
<keyword evidence="2" id="KW-0812">Transmembrane</keyword>
<dbReference type="Pfam" id="PF02815">
    <property type="entry name" value="MIR"/>
    <property type="match status" value="1"/>
</dbReference>
<dbReference type="Proteomes" id="UP000095280">
    <property type="component" value="Unplaced"/>
</dbReference>
<evidence type="ECO:0000313" key="5">
    <source>
        <dbReference type="WBParaSite" id="maker-unitig_37249-snap-gene-0.2-mRNA-1"/>
    </source>
</evidence>
<accession>A0A1I8FJ73</accession>
<dbReference type="InterPro" id="IPR015925">
    <property type="entry name" value="Ryanodine_IP3_receptor"/>
</dbReference>
<sequence length="550" mass="60940">AAHNGLFVYHGIDRDRPTNVPDPQAAAVAQRFIAVRVAQEVGVDANTARYRAINPFAIRFAFRDELRKSVPRTVYAGFLEMIDAQERCLGLALVCLFQVCLFQVCLFQVWPVPGVPVCLFQVCLFQVCLFQVCLFQVCLFQVCLFQVCLFQVCLFQCGLFQVCLFQVCLFQVCLFQVCLFQVCLFQVCPGVPVPGVACFQVCLFQVCLFQCACPVQLCACSRCLPGVPVQVWPVSRCACSRCACQVCFQVCLFQVCLFQVVPVPGVPVPGVPVPCSRCGLFQVCLFQVCLFQVCLFQVYIHSTSVHSEPVQAGQEVSQIGRQREAASSGPDSDSVIFGLGDRGNSDGRFDVVLTQVGGSGGGTTGVTGQPEVPAIGEFEQQQHLEQAKSAACAENVDNMAEQRRNQGKRLRYGEIVQLRHQFTGKYIHVNTNQTSQCDKNNMLLSLHEYNSKECAVPNTAAIQRWPVRSSCSTRNSKAYVVAEGLPSSHPARLTSSTARTLHPSTSAVTYWQIESEKTILNGDILTWDQQFRFRHASTRKYLCVRNDSQG</sequence>
<dbReference type="SUPFAM" id="SSF141571">
    <property type="entry name" value="Pentapeptide repeat-like"/>
    <property type="match status" value="1"/>
</dbReference>